<reference evidence="6 9" key="2">
    <citation type="submission" date="2016-06" db="EMBL/GenBank/DDBJ databases">
        <authorList>
            <person name="Kjaerup R.B."/>
            <person name="Dalgaard T.S."/>
            <person name="Juul-Madsen H.R."/>
        </authorList>
    </citation>
    <scope>NUCLEOTIDE SEQUENCE [LARGE SCALE GENOMIC DNA]</scope>
    <source>
        <strain evidence="6 9">CECT 5115</strain>
    </source>
</reference>
<evidence type="ECO:0000256" key="2">
    <source>
        <dbReference type="ARBA" id="ARBA00007639"/>
    </source>
</evidence>
<feature type="chain" id="PRO_5008677084" evidence="4">
    <location>
        <begin position="28"/>
        <end position="307"/>
    </location>
</feature>
<sequence>MSTSKKTMCSIAAGVGLAVASMSSAYAADTLKIGMSFQELNNEYFVVMKEALEEAADSIGAEVIITDAHHDVSKQINDVEDMIQRGVDIILLNPTDSVSIESAVLTAHEAGVVTVAVDAQAQGPLDSFVGSKNYDAGYMACQYLGKNLNGKGDVAILDGIPVVPILERVRGCKDAIAEFPGMKIVAVQNGKQERSLSMTVTENMLQANPNLAGLFSVNDTGALGALTAIESNGSDVKLVSVDGNPEAVKTIADGNEHFIATSAQYPRDQVRLGLGIALAKLWGSNVPKTVPVDVDLIDRENAADFHW</sequence>
<dbReference type="PANTHER" id="PTHR46847:SF1">
    <property type="entry name" value="D-ALLOSE-BINDING PERIPLASMIC PROTEIN-RELATED"/>
    <property type="match status" value="1"/>
</dbReference>
<proteinExistence type="inferred from homology"/>
<dbReference type="RefSeq" id="WP_067037622.1">
    <property type="nucleotide sequence ID" value="NZ_CP187511.1"/>
</dbReference>
<dbReference type="Proteomes" id="UP000092840">
    <property type="component" value="Unassembled WGS sequence"/>
</dbReference>
<evidence type="ECO:0000313" key="6">
    <source>
        <dbReference type="EMBL" id="SBT18664.1"/>
    </source>
</evidence>
<dbReference type="Proteomes" id="UP000092871">
    <property type="component" value="Unassembled WGS sequence"/>
</dbReference>
<dbReference type="Gene3D" id="3.40.50.2300">
    <property type="match status" value="2"/>
</dbReference>
<dbReference type="InterPro" id="IPR028082">
    <property type="entry name" value="Peripla_BP_I"/>
</dbReference>
<dbReference type="PANTHER" id="PTHR46847">
    <property type="entry name" value="D-ALLOSE-BINDING PERIPLASMIC PROTEIN-RELATED"/>
    <property type="match status" value="1"/>
</dbReference>
<reference evidence="7 8" key="1">
    <citation type="submission" date="2016-06" db="EMBL/GenBank/DDBJ databases">
        <authorList>
            <person name="Rodrigo-Torres L."/>
            <person name="Arahal D.R."/>
        </authorList>
    </citation>
    <scope>NUCLEOTIDE SEQUENCE [LARGE SCALE GENOMIC DNA]</scope>
    <source>
        <strain evidence="7 8">CECT 5116</strain>
    </source>
</reference>
<dbReference type="EMBL" id="FLRA01000023">
    <property type="protein sequence ID" value="SBT18664.1"/>
    <property type="molecule type" value="Genomic_DNA"/>
</dbReference>
<evidence type="ECO:0000259" key="5">
    <source>
        <dbReference type="Pfam" id="PF13407"/>
    </source>
</evidence>
<feature type="signal peptide" evidence="4">
    <location>
        <begin position="1"/>
        <end position="27"/>
    </location>
</feature>
<keyword evidence="8" id="KW-1185">Reference proteome</keyword>
<dbReference type="GO" id="GO:0030313">
    <property type="term" value="C:cell envelope"/>
    <property type="evidence" value="ECO:0007669"/>
    <property type="project" value="UniProtKB-SubCell"/>
</dbReference>
<dbReference type="SUPFAM" id="SSF53822">
    <property type="entry name" value="Periplasmic binding protein-like I"/>
    <property type="match status" value="1"/>
</dbReference>
<evidence type="ECO:0000313" key="9">
    <source>
        <dbReference type="Proteomes" id="UP000092871"/>
    </source>
</evidence>
<evidence type="ECO:0000256" key="4">
    <source>
        <dbReference type="SAM" id="SignalP"/>
    </source>
</evidence>
<protein>
    <submittedName>
        <fullName evidence="6">D-ribose-binding periplasmic protein</fullName>
    </submittedName>
</protein>
<dbReference type="GO" id="GO:0030246">
    <property type="term" value="F:carbohydrate binding"/>
    <property type="evidence" value="ECO:0007669"/>
    <property type="project" value="UniProtKB-ARBA"/>
</dbReference>
<comment type="subcellular location">
    <subcellularLocation>
        <location evidence="1">Cell envelope</location>
    </subcellularLocation>
</comment>
<dbReference type="AlphaFoldDB" id="A0A1C3JTW6"/>
<dbReference type="GO" id="GO:0055085">
    <property type="term" value="P:transmembrane transport"/>
    <property type="evidence" value="ECO:0007669"/>
    <property type="project" value="UniProtKB-ARBA"/>
</dbReference>
<accession>A0A1C3JTW6</accession>
<comment type="similarity">
    <text evidence="2">Belongs to the bacterial solute-binding protein 2 family.</text>
</comment>
<dbReference type="CDD" id="cd06321">
    <property type="entry name" value="PBP1_ABC_sugar_binding-like"/>
    <property type="match status" value="1"/>
</dbReference>
<dbReference type="EMBL" id="FLRB01000013">
    <property type="protein sequence ID" value="SBT21619.1"/>
    <property type="molecule type" value="Genomic_DNA"/>
</dbReference>
<name>A0A1C3JTW6_9GAMM</name>
<organism evidence="6 9">
    <name type="scientific">Marinomonas gallaica</name>
    <dbReference type="NCBI Taxonomy" id="1806667"/>
    <lineage>
        <taxon>Bacteria</taxon>
        <taxon>Pseudomonadati</taxon>
        <taxon>Pseudomonadota</taxon>
        <taxon>Gammaproteobacteria</taxon>
        <taxon>Oceanospirillales</taxon>
        <taxon>Oceanospirillaceae</taxon>
        <taxon>Marinomonas</taxon>
    </lineage>
</organism>
<evidence type="ECO:0000256" key="3">
    <source>
        <dbReference type="ARBA" id="ARBA00022729"/>
    </source>
</evidence>
<evidence type="ECO:0000313" key="8">
    <source>
        <dbReference type="Proteomes" id="UP000092840"/>
    </source>
</evidence>
<dbReference type="OrthoDB" id="9805127at2"/>
<feature type="domain" description="Periplasmic binding protein" evidence="5">
    <location>
        <begin position="33"/>
        <end position="281"/>
    </location>
</feature>
<dbReference type="InterPro" id="IPR025997">
    <property type="entry name" value="SBP_2_dom"/>
</dbReference>
<evidence type="ECO:0000256" key="1">
    <source>
        <dbReference type="ARBA" id="ARBA00004196"/>
    </source>
</evidence>
<gene>
    <name evidence="6" type="primary">rbsB_3</name>
    <name evidence="7" type="synonym">rbsB_1</name>
    <name evidence="6" type="ORF">MGA5115_02811</name>
    <name evidence="7" type="ORF">MGA5116_02215</name>
</gene>
<dbReference type="Pfam" id="PF13407">
    <property type="entry name" value="Peripla_BP_4"/>
    <property type="match status" value="1"/>
</dbReference>
<keyword evidence="3 4" id="KW-0732">Signal</keyword>
<evidence type="ECO:0000313" key="7">
    <source>
        <dbReference type="EMBL" id="SBT21619.1"/>
    </source>
</evidence>